<evidence type="ECO:0000259" key="3">
    <source>
        <dbReference type="Pfam" id="PF12850"/>
    </source>
</evidence>
<dbReference type="GO" id="GO:0046872">
    <property type="term" value="F:metal ion binding"/>
    <property type="evidence" value="ECO:0007669"/>
    <property type="project" value="UniProtKB-KW"/>
</dbReference>
<dbReference type="InterPro" id="IPR000979">
    <property type="entry name" value="Phosphodiesterase_MJ0936/Vps29"/>
</dbReference>
<feature type="domain" description="Calcineurin-like phosphoesterase" evidence="3">
    <location>
        <begin position="1"/>
        <end position="153"/>
    </location>
</feature>
<dbReference type="Proteomes" id="UP000824074">
    <property type="component" value="Unassembled WGS sequence"/>
</dbReference>
<dbReference type="EC" id="3.1.4.-" evidence="2"/>
<gene>
    <name evidence="4" type="primary">yfcE</name>
    <name evidence="4" type="ORF">IAB68_05500</name>
</gene>
<dbReference type="Pfam" id="PF12850">
    <property type="entry name" value="Metallophos_2"/>
    <property type="match status" value="1"/>
</dbReference>
<dbReference type="NCBIfam" id="NF006988">
    <property type="entry name" value="PRK09453.1"/>
    <property type="match status" value="1"/>
</dbReference>
<comment type="cofactor">
    <cofactor evidence="2">
        <name>a divalent metal cation</name>
        <dbReference type="ChEBI" id="CHEBI:60240"/>
    </cofactor>
</comment>
<dbReference type="SUPFAM" id="SSF56300">
    <property type="entry name" value="Metallo-dependent phosphatases"/>
    <property type="match status" value="1"/>
</dbReference>
<accession>A0A9D1LJ85</accession>
<dbReference type="EMBL" id="DVMT01000055">
    <property type="protein sequence ID" value="HIU40736.1"/>
    <property type="molecule type" value="Genomic_DNA"/>
</dbReference>
<dbReference type="AlphaFoldDB" id="A0A9D1LJ85"/>
<comment type="caution">
    <text evidence="4">The sequence shown here is derived from an EMBL/GenBank/DDBJ whole genome shotgun (WGS) entry which is preliminary data.</text>
</comment>
<dbReference type="NCBIfam" id="TIGR00040">
    <property type="entry name" value="yfcE"/>
    <property type="match status" value="1"/>
</dbReference>
<comment type="similarity">
    <text evidence="1 2">Belongs to the metallophosphoesterase superfamily. YfcE family.</text>
</comment>
<dbReference type="GO" id="GO:0016787">
    <property type="term" value="F:hydrolase activity"/>
    <property type="evidence" value="ECO:0007669"/>
    <property type="project" value="UniProtKB-UniRule"/>
</dbReference>
<reference evidence="4" key="2">
    <citation type="journal article" date="2021" name="PeerJ">
        <title>Extensive microbial diversity within the chicken gut microbiome revealed by metagenomics and culture.</title>
        <authorList>
            <person name="Gilroy R."/>
            <person name="Ravi A."/>
            <person name="Getino M."/>
            <person name="Pursley I."/>
            <person name="Horton D.L."/>
            <person name="Alikhan N.F."/>
            <person name="Baker D."/>
            <person name="Gharbi K."/>
            <person name="Hall N."/>
            <person name="Watson M."/>
            <person name="Adriaenssens E.M."/>
            <person name="Foster-Nyarko E."/>
            <person name="Jarju S."/>
            <person name="Secka A."/>
            <person name="Antonio M."/>
            <person name="Oren A."/>
            <person name="Chaudhuri R.R."/>
            <person name="La Ragione R."/>
            <person name="Hildebrand F."/>
            <person name="Pallen M.J."/>
        </authorList>
    </citation>
    <scope>NUCLEOTIDE SEQUENCE</scope>
    <source>
        <strain evidence="4">CHK193-30670</strain>
    </source>
</reference>
<evidence type="ECO:0000313" key="5">
    <source>
        <dbReference type="Proteomes" id="UP000824074"/>
    </source>
</evidence>
<organism evidence="4 5">
    <name type="scientific">Candidatus Aphodocola excrementigallinarum</name>
    <dbReference type="NCBI Taxonomy" id="2840670"/>
    <lineage>
        <taxon>Bacteria</taxon>
        <taxon>Bacillati</taxon>
        <taxon>Bacillota</taxon>
        <taxon>Bacilli</taxon>
        <taxon>Candidatus Aphodocola</taxon>
    </lineage>
</organism>
<dbReference type="PANTHER" id="PTHR11124">
    <property type="entry name" value="VACUOLAR SORTING PROTEIN VPS29"/>
    <property type="match status" value="1"/>
</dbReference>
<evidence type="ECO:0000313" key="4">
    <source>
        <dbReference type="EMBL" id="HIU40736.1"/>
    </source>
</evidence>
<name>A0A9D1LJ85_9FIRM</name>
<dbReference type="Gene3D" id="3.60.21.10">
    <property type="match status" value="1"/>
</dbReference>
<sequence>MKVLIISDIHGNYEDLKKVIKENSFDKLIVLGDLFNYGFYSNDLKDNNIINLLQIYKDKLILIKGNCDYYINYEDLGLFAHDLITIPLNNHNVTLTHGNKYSKGFLPEYHGDIFMQGHTHVPMLLKENGITYVNPGSIGKPRGGSNKSYAIFDDDKITIKTIDNDIIKEMKV</sequence>
<keyword evidence="2" id="KW-0479">Metal-binding</keyword>
<evidence type="ECO:0000256" key="1">
    <source>
        <dbReference type="ARBA" id="ARBA00008950"/>
    </source>
</evidence>
<dbReference type="InterPro" id="IPR024654">
    <property type="entry name" value="Calcineurin-like_PHP_lpxH"/>
</dbReference>
<reference evidence="4" key="1">
    <citation type="submission" date="2020-10" db="EMBL/GenBank/DDBJ databases">
        <authorList>
            <person name="Gilroy R."/>
        </authorList>
    </citation>
    <scope>NUCLEOTIDE SEQUENCE</scope>
    <source>
        <strain evidence="4">CHK193-30670</strain>
    </source>
</reference>
<keyword evidence="4" id="KW-0378">Hydrolase</keyword>
<proteinExistence type="inferred from homology"/>
<dbReference type="InterPro" id="IPR029052">
    <property type="entry name" value="Metallo-depent_PP-like"/>
</dbReference>
<protein>
    <recommendedName>
        <fullName evidence="2">Phosphoesterase</fullName>
        <ecNumber evidence="2">3.1.4.-</ecNumber>
    </recommendedName>
</protein>
<evidence type="ECO:0000256" key="2">
    <source>
        <dbReference type="RuleBase" id="RU362039"/>
    </source>
</evidence>